<dbReference type="Pfam" id="PF07715">
    <property type="entry name" value="Plug"/>
    <property type="match status" value="1"/>
</dbReference>
<keyword evidence="5 9" id="KW-0798">TonB box</keyword>
<protein>
    <submittedName>
        <fullName evidence="12">SusC/RagA family TonB-linked outer membrane protein</fullName>
    </submittedName>
</protein>
<feature type="domain" description="TonB-dependent receptor plug" evidence="11">
    <location>
        <begin position="216"/>
        <end position="319"/>
    </location>
</feature>
<proteinExistence type="inferred from homology"/>
<name>A0A6I4I9G3_9SPHI</name>
<evidence type="ECO:0000256" key="8">
    <source>
        <dbReference type="PROSITE-ProRule" id="PRU01360"/>
    </source>
</evidence>
<dbReference type="InterPro" id="IPR000531">
    <property type="entry name" value="Beta-barrel_TonB"/>
</dbReference>
<dbReference type="RefSeq" id="WP_157540403.1">
    <property type="nucleotide sequence ID" value="NZ_WQLA01000002.1"/>
</dbReference>
<dbReference type="OrthoDB" id="9768177at2"/>
<dbReference type="Proteomes" id="UP000434850">
    <property type="component" value="Unassembled WGS sequence"/>
</dbReference>
<dbReference type="InterPro" id="IPR012910">
    <property type="entry name" value="Plug_dom"/>
</dbReference>
<comment type="similarity">
    <text evidence="8 9">Belongs to the TonB-dependent receptor family.</text>
</comment>
<keyword evidence="6 8" id="KW-0472">Membrane</keyword>
<dbReference type="Gene3D" id="2.170.130.10">
    <property type="entry name" value="TonB-dependent receptor, plug domain"/>
    <property type="match status" value="1"/>
</dbReference>
<keyword evidence="4 8" id="KW-0812">Transmembrane</keyword>
<evidence type="ECO:0000259" key="10">
    <source>
        <dbReference type="Pfam" id="PF00593"/>
    </source>
</evidence>
<evidence type="ECO:0000256" key="1">
    <source>
        <dbReference type="ARBA" id="ARBA00004571"/>
    </source>
</evidence>
<evidence type="ECO:0000256" key="9">
    <source>
        <dbReference type="RuleBase" id="RU003357"/>
    </source>
</evidence>
<feature type="domain" description="TonB-dependent receptor-like beta-barrel" evidence="10">
    <location>
        <begin position="563"/>
        <end position="1030"/>
    </location>
</feature>
<dbReference type="AlphaFoldDB" id="A0A6I4I9G3"/>
<comment type="caution">
    <text evidence="12">The sequence shown here is derived from an EMBL/GenBank/DDBJ whole genome shotgun (WGS) entry which is preliminary data.</text>
</comment>
<dbReference type="InterPro" id="IPR023996">
    <property type="entry name" value="TonB-dep_OMP_SusC/RagA"/>
</dbReference>
<dbReference type="Pfam" id="PF13715">
    <property type="entry name" value="CarbopepD_reg_2"/>
    <property type="match status" value="1"/>
</dbReference>
<dbReference type="SUPFAM" id="SSF56935">
    <property type="entry name" value="Porins"/>
    <property type="match status" value="1"/>
</dbReference>
<dbReference type="NCBIfam" id="TIGR04056">
    <property type="entry name" value="OMP_RagA_SusC"/>
    <property type="match status" value="1"/>
</dbReference>
<evidence type="ECO:0000256" key="2">
    <source>
        <dbReference type="ARBA" id="ARBA00022448"/>
    </source>
</evidence>
<evidence type="ECO:0000256" key="7">
    <source>
        <dbReference type="ARBA" id="ARBA00023237"/>
    </source>
</evidence>
<organism evidence="12 13">
    <name type="scientific">Mucilaginibacter aquatilis</name>
    <dbReference type="NCBI Taxonomy" id="1517760"/>
    <lineage>
        <taxon>Bacteria</taxon>
        <taxon>Pseudomonadati</taxon>
        <taxon>Bacteroidota</taxon>
        <taxon>Sphingobacteriia</taxon>
        <taxon>Sphingobacteriales</taxon>
        <taxon>Sphingobacteriaceae</taxon>
        <taxon>Mucilaginibacter</taxon>
    </lineage>
</organism>
<reference evidence="12 13" key="1">
    <citation type="submission" date="2019-12" db="EMBL/GenBank/DDBJ databases">
        <title>Mucilaginibacter sp. HME9299 genome sequencing and assembly.</title>
        <authorList>
            <person name="Kang H."/>
            <person name="Kim H."/>
            <person name="Joh K."/>
        </authorList>
    </citation>
    <scope>NUCLEOTIDE SEQUENCE [LARGE SCALE GENOMIC DNA]</scope>
    <source>
        <strain evidence="12 13">HME9299</strain>
    </source>
</reference>
<keyword evidence="3 8" id="KW-1134">Transmembrane beta strand</keyword>
<evidence type="ECO:0000259" key="11">
    <source>
        <dbReference type="Pfam" id="PF07715"/>
    </source>
</evidence>
<dbReference type="EMBL" id="WQLA01000002">
    <property type="protein sequence ID" value="MVN90628.1"/>
    <property type="molecule type" value="Genomic_DNA"/>
</dbReference>
<gene>
    <name evidence="12" type="ORF">GO816_05770</name>
</gene>
<keyword evidence="7 8" id="KW-0998">Cell outer membrane</keyword>
<dbReference type="InterPro" id="IPR008969">
    <property type="entry name" value="CarboxyPept-like_regulatory"/>
</dbReference>
<evidence type="ECO:0000256" key="5">
    <source>
        <dbReference type="ARBA" id="ARBA00023077"/>
    </source>
</evidence>
<dbReference type="PROSITE" id="PS52016">
    <property type="entry name" value="TONB_DEPENDENT_REC_3"/>
    <property type="match status" value="1"/>
</dbReference>
<evidence type="ECO:0000313" key="12">
    <source>
        <dbReference type="EMBL" id="MVN90628.1"/>
    </source>
</evidence>
<comment type="subcellular location">
    <subcellularLocation>
        <location evidence="1 8">Cell outer membrane</location>
        <topology evidence="1 8">Multi-pass membrane protein</topology>
    </subcellularLocation>
</comment>
<dbReference type="GO" id="GO:0009279">
    <property type="term" value="C:cell outer membrane"/>
    <property type="evidence" value="ECO:0007669"/>
    <property type="project" value="UniProtKB-SubCell"/>
</dbReference>
<evidence type="ECO:0000313" key="13">
    <source>
        <dbReference type="Proteomes" id="UP000434850"/>
    </source>
</evidence>
<evidence type="ECO:0000256" key="4">
    <source>
        <dbReference type="ARBA" id="ARBA00022692"/>
    </source>
</evidence>
<dbReference type="SUPFAM" id="SSF49464">
    <property type="entry name" value="Carboxypeptidase regulatory domain-like"/>
    <property type="match status" value="1"/>
</dbReference>
<evidence type="ECO:0000256" key="3">
    <source>
        <dbReference type="ARBA" id="ARBA00022452"/>
    </source>
</evidence>
<keyword evidence="13" id="KW-1185">Reference proteome</keyword>
<dbReference type="InterPro" id="IPR037066">
    <property type="entry name" value="Plug_dom_sf"/>
</dbReference>
<dbReference type="Gene3D" id="2.40.170.20">
    <property type="entry name" value="TonB-dependent receptor, beta-barrel domain"/>
    <property type="match status" value="1"/>
</dbReference>
<dbReference type="InterPro" id="IPR023997">
    <property type="entry name" value="TonB-dep_OMP_SusC/RagA_CS"/>
</dbReference>
<accession>A0A6I4I9G3</accession>
<dbReference type="InterPro" id="IPR039426">
    <property type="entry name" value="TonB-dep_rcpt-like"/>
</dbReference>
<dbReference type="InterPro" id="IPR036942">
    <property type="entry name" value="Beta-barrel_TonB_sf"/>
</dbReference>
<keyword evidence="2 8" id="KW-0813">Transport</keyword>
<evidence type="ECO:0000256" key="6">
    <source>
        <dbReference type="ARBA" id="ARBA00023136"/>
    </source>
</evidence>
<dbReference type="NCBIfam" id="TIGR04057">
    <property type="entry name" value="SusC_RagA_signa"/>
    <property type="match status" value="1"/>
</dbReference>
<sequence length="1201" mass="134111">MIFFTQKHRGAPFLCPAKSKFSVLLLCFGVLFSLQVFAQKISVDYKNVPFAKAIADFSKKSGYQFVYDAAFLKSASPVTLTASNANFSELVPRLFAGQPFTYEVNKKIIIIKARPQLVNPIQVSGKVIDTLGMPLPGIDVQVKGETAITKTANNGTFTILSFTANPVIVTRSMGYTLKETPLANVKSADLISIVMIASNANLKEVVVTGYQTLLKERTTAAVVKIDSATLNQQLNPSLASALEGRVAGLRFSPGSNDLELRGPATFQSLTIGTYPLVVIDGLPTNLRIEEVNPYDIASVYVLKDAAASSIYGSKSANGVIVLTTKSGAKGSVSINANADYFVTTKPDLDKMHYASTSQIIDYETAKYKSELLNFANPATMFASYGDVGVGNIKYYSPLYQLYRSQSEGKLTADQVNNTLNSWRNNDYIRDYANNVWQNETRNRYNLSLSSGSAKSNTFVSLNYDESAMRIKHNNSKALTMYLKNTFDFNKWLTASVGLNGRYTNSNATDNTFSNYDLQERYARIVDENGNLVYSDYANVNDGFSGGGAINGQVASRLSTSPDFKSFRFNVLNELRNGITDTKAYNLRAFTSLRAKLLKGLNYEISFQYETSNTNREQFYDQESYKMRFLYNVMTTFNTATNKFEHNVISNGGRLSQQNARSYNYTFRQQLNFDRTFKTGNLNHNIVAIGGFEARQNESPLFLSDVRYSYDPQLLSSQPMDFKSLSTTGITSYLYGRRTMSGNNASLENPLNRYVSIYGNAAYTLNDKYNLTGSVRVDQASFFGLDPEYRWKPIWSVGGGWNVSNEEFMKDADWIDYLKTRVTYGINGNSDLTSSPYATATYKNDVLYPALIYTNISAFPNPKLRWEKVTTTNLGFDFSMFKNLLKGTLDLYNRYSSDLLTNNDLDPTVGLKTRVINNGNMRNRGIEVSLSSDWFKHKGLTLGSTIVYAYNKNTIIDVNYSTTSAFSYISAPTNFYFANTSFQTMYAYKYGGTVNGYPYFLDQNGNPNVTFDANGTPTSVVSINSPAALVPVGKLLPTFNGSFSQRIVYKNLQLNMLFVYSGGNNLRKEVVPLSAIASNTYNEGIGQLYTNGFTDMPRLYFEYPNAIKNYASTLSDLWRYGDNQILSADYIKLRNISLSYTVHANFLKRIHMTNLRLTAQANNLWYWSKAGNDIDPEAYSLNSGTRSLTIPKSFLFGLSVGF</sequence>
<dbReference type="Pfam" id="PF00593">
    <property type="entry name" value="TonB_dep_Rec_b-barrel"/>
    <property type="match status" value="1"/>
</dbReference>